<protein>
    <submittedName>
        <fullName evidence="1">Uncharacterized protein</fullName>
    </submittedName>
</protein>
<evidence type="ECO:0000313" key="2">
    <source>
        <dbReference type="Proteomes" id="UP000026984"/>
    </source>
</evidence>
<accession>A0A060AM96</accession>
<reference evidence="1 2" key="1">
    <citation type="submission" date="2013-04" db="EMBL/GenBank/DDBJ databases">
        <title>Complete Genome Sequence of Cronobacter sakazakii Bacteriophage CR8.</title>
        <authorList>
            <person name="Kim Y."/>
            <person name="Shin H."/>
            <person name="Ryu S."/>
        </authorList>
    </citation>
    <scope>NUCLEOTIDE SEQUENCE [LARGE SCALE GENOMIC DNA]</scope>
</reference>
<dbReference type="Proteomes" id="UP000026984">
    <property type="component" value="Segment"/>
</dbReference>
<sequence>MIDDSRKDPCNLHEGTLFSGGYALVYAGPKEFHGKMVFLSKADEFGWWESFDRKGDMLILNVDWLMPVSEPGWDNKTDLDTFLYEARYGS</sequence>
<dbReference type="GeneID" id="19686824"/>
<evidence type="ECO:0000313" key="1">
    <source>
        <dbReference type="EMBL" id="AIA64603.1"/>
    </source>
</evidence>
<name>A0A060AM96_9CAUD</name>
<gene>
    <name evidence="1" type="ORF">CR8_073</name>
</gene>
<dbReference type="KEGG" id="vg:19686824"/>
<organism evidence="1 2">
    <name type="scientific">Cronobacter phage CR8</name>
    <dbReference type="NCBI Taxonomy" id="1327934"/>
    <lineage>
        <taxon>Viruses</taxon>
        <taxon>Duplodnaviria</taxon>
        <taxon>Heunggongvirae</taxon>
        <taxon>Uroviricota</taxon>
        <taxon>Caudoviricetes</taxon>
        <taxon>Vequintavirinae</taxon>
        <taxon>Certrevirus</taxon>
        <taxon>Certrevirus CR8</taxon>
    </lineage>
</organism>
<proteinExistence type="predicted"/>
<dbReference type="RefSeq" id="YP_009042310.1">
    <property type="nucleotide sequence ID" value="NC_024354.1"/>
</dbReference>
<keyword evidence="2" id="KW-1185">Reference proteome</keyword>
<dbReference type="EMBL" id="KC954774">
    <property type="protein sequence ID" value="AIA64603.1"/>
    <property type="molecule type" value="Genomic_DNA"/>
</dbReference>